<evidence type="ECO:0000313" key="2">
    <source>
        <dbReference type="EMBL" id="KAK9143550.1"/>
    </source>
</evidence>
<dbReference type="AlphaFoldDB" id="A0AAP0K2M3"/>
<comment type="caution">
    <text evidence="2">The sequence shown here is derived from an EMBL/GenBank/DDBJ whole genome shotgun (WGS) entry which is preliminary data.</text>
</comment>
<dbReference type="EMBL" id="JBBNAF010000005">
    <property type="protein sequence ID" value="KAK9143550.1"/>
    <property type="molecule type" value="Genomic_DNA"/>
</dbReference>
<evidence type="ECO:0000313" key="3">
    <source>
        <dbReference type="Proteomes" id="UP001420932"/>
    </source>
</evidence>
<sequence length="433" mass="49198">MKMKRKDPEEVVDDFTDFYLTSPASKIRDRYETFESIFHIKYVLLPFLYRRTDFFGSFHIALLHILTEIEIEKLRPEHIKLVQENDGLHLEKQKKLLMLSRSMFLCSRVRTTSRATLKCTSPSSSLSSAQNLWDTFSSINAAIRCLWENSDHSKEMEEKTTCPNLSFFYDYITANMQHFKDPPTKQVGRVNQSSVISDDTSQTMRKIGSPIHDTLPRISKCIEGMSTVAQACAVCACNMYQIEPSFNRSVATPSSLQPNKMDCLHTTRGASIVLSSVSTISSPPHQNHISAVLSYGFASRHRLPLHPRLDGPPPHHPLTRTSSPSTTSSKEVPLYCKTSSPYVLNTTARPTLRLSTSPSWLVLRIAAGRRLRGRRLVGFSMGTCIKRKHRHFKGKTKKKSLQKLSATKRDLLGSNASCDYKSHFLHYIKKKKK</sequence>
<feature type="region of interest" description="Disordered" evidence="1">
    <location>
        <begin position="305"/>
        <end position="332"/>
    </location>
</feature>
<protein>
    <submittedName>
        <fullName evidence="2">Uncharacterized protein</fullName>
    </submittedName>
</protein>
<gene>
    <name evidence="2" type="ORF">Syun_012950</name>
</gene>
<organism evidence="2 3">
    <name type="scientific">Stephania yunnanensis</name>
    <dbReference type="NCBI Taxonomy" id="152371"/>
    <lineage>
        <taxon>Eukaryota</taxon>
        <taxon>Viridiplantae</taxon>
        <taxon>Streptophyta</taxon>
        <taxon>Embryophyta</taxon>
        <taxon>Tracheophyta</taxon>
        <taxon>Spermatophyta</taxon>
        <taxon>Magnoliopsida</taxon>
        <taxon>Ranunculales</taxon>
        <taxon>Menispermaceae</taxon>
        <taxon>Menispermoideae</taxon>
        <taxon>Cissampelideae</taxon>
        <taxon>Stephania</taxon>
    </lineage>
</organism>
<reference evidence="2 3" key="1">
    <citation type="submission" date="2024-01" db="EMBL/GenBank/DDBJ databases">
        <title>Genome assemblies of Stephania.</title>
        <authorList>
            <person name="Yang L."/>
        </authorList>
    </citation>
    <scope>NUCLEOTIDE SEQUENCE [LARGE SCALE GENOMIC DNA]</scope>
    <source>
        <strain evidence="2">YNDBR</strain>
        <tissue evidence="2">Leaf</tissue>
    </source>
</reference>
<name>A0AAP0K2M3_9MAGN</name>
<evidence type="ECO:0000256" key="1">
    <source>
        <dbReference type="SAM" id="MobiDB-lite"/>
    </source>
</evidence>
<feature type="compositionally biased region" description="Polar residues" evidence="1">
    <location>
        <begin position="189"/>
        <end position="202"/>
    </location>
</feature>
<keyword evidence="3" id="KW-1185">Reference proteome</keyword>
<accession>A0AAP0K2M3</accession>
<feature type="region of interest" description="Disordered" evidence="1">
    <location>
        <begin position="182"/>
        <end position="202"/>
    </location>
</feature>
<proteinExistence type="predicted"/>
<feature type="compositionally biased region" description="Low complexity" evidence="1">
    <location>
        <begin position="319"/>
        <end position="329"/>
    </location>
</feature>
<dbReference type="Proteomes" id="UP001420932">
    <property type="component" value="Unassembled WGS sequence"/>
</dbReference>